<keyword evidence="2" id="KW-1185">Reference proteome</keyword>
<dbReference type="EMBL" id="KV440991">
    <property type="protein sequence ID" value="OAD69616.1"/>
    <property type="molecule type" value="Genomic_DNA"/>
</dbReference>
<dbReference type="GeneID" id="28999584"/>
<accession>A0A162PK57</accession>
<dbReference type="InParanoid" id="A0A162PK57"/>
<evidence type="ECO:0000313" key="1">
    <source>
        <dbReference type="EMBL" id="OAD69616.1"/>
    </source>
</evidence>
<reference evidence="2" key="1">
    <citation type="submission" date="2015-06" db="EMBL/GenBank/DDBJ databases">
        <title>Expansion of signal transduction pathways in fungi by whole-genome duplication.</title>
        <authorList>
            <consortium name="DOE Joint Genome Institute"/>
            <person name="Corrochano L.M."/>
            <person name="Kuo A."/>
            <person name="Marcet-Houben M."/>
            <person name="Polaino S."/>
            <person name="Salamov A."/>
            <person name="Villalobos J.M."/>
            <person name="Alvarez M.I."/>
            <person name="Avalos J."/>
            <person name="Benito E.P."/>
            <person name="Benoit I."/>
            <person name="Burger G."/>
            <person name="Camino L.P."/>
            <person name="Canovas D."/>
            <person name="Cerda-Olmedo E."/>
            <person name="Cheng J.-F."/>
            <person name="Dominguez A."/>
            <person name="Elias M."/>
            <person name="Eslava A.P."/>
            <person name="Glaser F."/>
            <person name="Grimwood J."/>
            <person name="Gutierrez G."/>
            <person name="Heitman J."/>
            <person name="Henrissat B."/>
            <person name="Iturriaga E.A."/>
            <person name="Lang B.F."/>
            <person name="Lavin J.L."/>
            <person name="Lee S."/>
            <person name="Li W."/>
            <person name="Lindquist E."/>
            <person name="Lopez-Garcia S."/>
            <person name="Luque E.M."/>
            <person name="Marcos A.T."/>
            <person name="Martin J."/>
            <person name="McCluskey K."/>
            <person name="Medina H.R."/>
            <person name="Miralles-Duran A."/>
            <person name="Miyazaki A."/>
            <person name="Munoz-Torres E."/>
            <person name="Oguiza J.A."/>
            <person name="Ohm R."/>
            <person name="Olmedo M."/>
            <person name="Orejas M."/>
            <person name="Ortiz-Castellanos L."/>
            <person name="Pisabarro A.G."/>
            <person name="Rodriguez-Romero J."/>
            <person name="Ruiz-Herrera J."/>
            <person name="Ruiz-Vazquez R."/>
            <person name="Sanz C."/>
            <person name="Schackwitz W."/>
            <person name="Schmutz J."/>
            <person name="Shahriari M."/>
            <person name="Shelest E."/>
            <person name="Silva-Franco F."/>
            <person name="Soanes D."/>
            <person name="Syed K."/>
            <person name="Tagua V.G."/>
            <person name="Talbot N.J."/>
            <person name="Thon M."/>
            <person name="De vries R.P."/>
            <person name="Wiebenga A."/>
            <person name="Yadav J.S."/>
            <person name="Braun E.L."/>
            <person name="Baker S."/>
            <person name="Garre V."/>
            <person name="Horwitz B."/>
            <person name="Torres-Martinez S."/>
            <person name="Idnurm A."/>
            <person name="Herrera-Estrella A."/>
            <person name="Gabaldon T."/>
            <person name="Grigoriev I.V."/>
        </authorList>
    </citation>
    <scope>NUCLEOTIDE SEQUENCE [LARGE SCALE GENOMIC DNA]</scope>
    <source>
        <strain evidence="2">NRRL 1555(-)</strain>
    </source>
</reference>
<evidence type="ECO:0000313" key="2">
    <source>
        <dbReference type="Proteomes" id="UP000077315"/>
    </source>
</evidence>
<name>A0A162PK57_PHYB8</name>
<proteinExistence type="predicted"/>
<dbReference type="Proteomes" id="UP000077315">
    <property type="component" value="Unassembled WGS sequence"/>
</dbReference>
<gene>
    <name evidence="1" type="ORF">PHYBLDRAFT_182801</name>
</gene>
<protein>
    <submittedName>
        <fullName evidence="1">Uncharacterized protein</fullName>
    </submittedName>
</protein>
<dbReference type="VEuPathDB" id="FungiDB:PHYBLDRAFT_182801"/>
<dbReference type="OrthoDB" id="2258660at2759"/>
<dbReference type="AlphaFoldDB" id="A0A162PK57"/>
<sequence>MAKTVSIVAGLVAAAAVTYKFRDDLIHNTSDIHNRLTKANENLQVTAQDNTKTFTKRTTILESVPVLADSQRYVSEKFVPSVKHSWNEKVRDTAHTIVHTDYVGCAQKLWEDKVMSQLKK</sequence>
<dbReference type="RefSeq" id="XP_018287656.1">
    <property type="nucleotide sequence ID" value="XM_018438678.1"/>
</dbReference>
<organism evidence="1 2">
    <name type="scientific">Phycomyces blakesleeanus (strain ATCC 8743b / DSM 1359 / FGSC 10004 / NBRC 33097 / NRRL 1555)</name>
    <dbReference type="NCBI Taxonomy" id="763407"/>
    <lineage>
        <taxon>Eukaryota</taxon>
        <taxon>Fungi</taxon>
        <taxon>Fungi incertae sedis</taxon>
        <taxon>Mucoromycota</taxon>
        <taxon>Mucoromycotina</taxon>
        <taxon>Mucoromycetes</taxon>
        <taxon>Mucorales</taxon>
        <taxon>Phycomycetaceae</taxon>
        <taxon>Phycomyces</taxon>
    </lineage>
</organism>